<feature type="compositionally biased region" description="Basic and acidic residues" evidence="1">
    <location>
        <begin position="44"/>
        <end position="62"/>
    </location>
</feature>
<comment type="caution">
    <text evidence="2">The sequence shown here is derived from an EMBL/GenBank/DDBJ whole genome shotgun (WGS) entry which is preliminary data.</text>
</comment>
<name>A0A916J6A8_9BACT</name>
<reference evidence="2" key="1">
    <citation type="submission" date="2021-04" db="EMBL/GenBank/DDBJ databases">
        <authorList>
            <person name="Rodrigo-Torres L."/>
            <person name="Arahal R. D."/>
            <person name="Lucena T."/>
        </authorList>
    </citation>
    <scope>NUCLEOTIDE SEQUENCE</scope>
    <source>
        <strain evidence="2">CECT 9275</strain>
    </source>
</reference>
<organism evidence="2 3">
    <name type="scientific">Dyadobacter helix</name>
    <dbReference type="NCBI Taxonomy" id="2822344"/>
    <lineage>
        <taxon>Bacteria</taxon>
        <taxon>Pseudomonadati</taxon>
        <taxon>Bacteroidota</taxon>
        <taxon>Cytophagia</taxon>
        <taxon>Cytophagales</taxon>
        <taxon>Spirosomataceae</taxon>
        <taxon>Dyadobacter</taxon>
    </lineage>
</organism>
<proteinExistence type="predicted"/>
<accession>A0A916J6A8</accession>
<protein>
    <submittedName>
        <fullName evidence="2">Uncharacterized protein</fullName>
    </submittedName>
</protein>
<dbReference type="AlphaFoldDB" id="A0A916J6A8"/>
<feature type="region of interest" description="Disordered" evidence="1">
    <location>
        <begin position="44"/>
        <end position="68"/>
    </location>
</feature>
<keyword evidence="3" id="KW-1185">Reference proteome</keyword>
<dbReference type="Proteomes" id="UP000680038">
    <property type="component" value="Unassembled WGS sequence"/>
</dbReference>
<dbReference type="EMBL" id="CAJRAF010000001">
    <property type="protein sequence ID" value="CAG4988273.1"/>
    <property type="molecule type" value="Genomic_DNA"/>
</dbReference>
<sequence length="68" mass="7732">MNLPGIKTEYTAKGQVKRVVINGSTKSELVEDLLDIIAYEEAKQADTGERHSWDDVKEEMEKKHKTAK</sequence>
<dbReference type="RefSeq" id="WP_215236868.1">
    <property type="nucleotide sequence ID" value="NZ_CAJRAF010000001.1"/>
</dbReference>
<gene>
    <name evidence="2" type="ORF">DYBT9275_00042</name>
</gene>
<evidence type="ECO:0000313" key="2">
    <source>
        <dbReference type="EMBL" id="CAG4988273.1"/>
    </source>
</evidence>
<evidence type="ECO:0000256" key="1">
    <source>
        <dbReference type="SAM" id="MobiDB-lite"/>
    </source>
</evidence>
<evidence type="ECO:0000313" key="3">
    <source>
        <dbReference type="Proteomes" id="UP000680038"/>
    </source>
</evidence>